<dbReference type="Pfam" id="PF02758">
    <property type="entry name" value="PYRIN"/>
    <property type="match status" value="1"/>
</dbReference>
<evidence type="ECO:0000256" key="1">
    <source>
        <dbReference type="SAM" id="MobiDB-lite"/>
    </source>
</evidence>
<protein>
    <submittedName>
        <fullName evidence="3">NACHT, LRR and PYD domains-containing protein 6-like</fullName>
    </submittedName>
</protein>
<dbReference type="Gene3D" id="1.10.533.10">
    <property type="entry name" value="Death Domain, Fas"/>
    <property type="match status" value="1"/>
</dbReference>
<accession>A0AAV1F009</accession>
<feature type="domain" description="Pyrin" evidence="2">
    <location>
        <begin position="108"/>
        <end position="198"/>
    </location>
</feature>
<dbReference type="SMART" id="SM01289">
    <property type="entry name" value="PYRIN"/>
    <property type="match status" value="1"/>
</dbReference>
<proteinExistence type="predicted"/>
<gene>
    <name evidence="3" type="ORF">XNOV1_A027260</name>
</gene>
<sequence length="202" mass="22893">MRGGGGGGGGGGTQIQDQPEQSESIVTLNRRGPRMTPGELCTTFLSLQRGNLFFFFLHMKVAEQTCPRPLTTSTHRRSRMFNFIKTETELRLQPEQPDLRGNTAADPRAEMVKGALLEILDEMDDKNFDRFKFYLRDDRLSDEYVIAKSKLKKASRCETVDLMVEVFTLEHVAGVASDILQMIKRNDLAMKLEEKGQSEEED</sequence>
<feature type="region of interest" description="Disordered" evidence="1">
    <location>
        <begin position="1"/>
        <end position="21"/>
    </location>
</feature>
<organism evidence="3 4">
    <name type="scientific">Xyrichtys novacula</name>
    <name type="common">Pearly razorfish</name>
    <name type="synonym">Hemipteronotus novacula</name>
    <dbReference type="NCBI Taxonomy" id="13765"/>
    <lineage>
        <taxon>Eukaryota</taxon>
        <taxon>Metazoa</taxon>
        <taxon>Chordata</taxon>
        <taxon>Craniata</taxon>
        <taxon>Vertebrata</taxon>
        <taxon>Euteleostomi</taxon>
        <taxon>Actinopterygii</taxon>
        <taxon>Neopterygii</taxon>
        <taxon>Teleostei</taxon>
        <taxon>Neoteleostei</taxon>
        <taxon>Acanthomorphata</taxon>
        <taxon>Eupercaria</taxon>
        <taxon>Labriformes</taxon>
        <taxon>Labridae</taxon>
        <taxon>Xyrichtys</taxon>
    </lineage>
</organism>
<evidence type="ECO:0000313" key="3">
    <source>
        <dbReference type="EMBL" id="CAJ1054128.1"/>
    </source>
</evidence>
<keyword evidence="4" id="KW-1185">Reference proteome</keyword>
<evidence type="ECO:0000259" key="2">
    <source>
        <dbReference type="PROSITE" id="PS50824"/>
    </source>
</evidence>
<dbReference type="InterPro" id="IPR011029">
    <property type="entry name" value="DEATH-like_dom_sf"/>
</dbReference>
<dbReference type="EMBL" id="OY660866">
    <property type="protein sequence ID" value="CAJ1054128.1"/>
    <property type="molecule type" value="Genomic_DNA"/>
</dbReference>
<dbReference type="InterPro" id="IPR004020">
    <property type="entry name" value="DAPIN"/>
</dbReference>
<evidence type="ECO:0000313" key="4">
    <source>
        <dbReference type="Proteomes" id="UP001178508"/>
    </source>
</evidence>
<dbReference type="PROSITE" id="PS50824">
    <property type="entry name" value="DAPIN"/>
    <property type="match status" value="1"/>
</dbReference>
<name>A0AAV1F009_XYRNO</name>
<feature type="compositionally biased region" description="Gly residues" evidence="1">
    <location>
        <begin position="1"/>
        <end position="13"/>
    </location>
</feature>
<reference evidence="3" key="1">
    <citation type="submission" date="2023-08" db="EMBL/GenBank/DDBJ databases">
        <authorList>
            <person name="Alioto T."/>
            <person name="Alioto T."/>
            <person name="Gomez Garrido J."/>
        </authorList>
    </citation>
    <scope>NUCLEOTIDE SEQUENCE</scope>
</reference>
<dbReference type="SUPFAM" id="SSF47986">
    <property type="entry name" value="DEATH domain"/>
    <property type="match status" value="1"/>
</dbReference>
<dbReference type="Proteomes" id="UP001178508">
    <property type="component" value="Chromosome 3"/>
</dbReference>
<dbReference type="AlphaFoldDB" id="A0AAV1F009"/>